<dbReference type="GO" id="GO:0005737">
    <property type="term" value="C:cytoplasm"/>
    <property type="evidence" value="ECO:0007669"/>
    <property type="project" value="TreeGrafter"/>
</dbReference>
<dbReference type="Proteomes" id="UP000198748">
    <property type="component" value="Unassembled WGS sequence"/>
</dbReference>
<dbReference type="AlphaFoldDB" id="A0A1G7PN86"/>
<dbReference type="Pfam" id="PF13460">
    <property type="entry name" value="NAD_binding_10"/>
    <property type="match status" value="1"/>
</dbReference>
<dbReference type="InterPro" id="IPR051783">
    <property type="entry name" value="NAD(P)-dependent_oxidoreduct"/>
</dbReference>
<feature type="domain" description="NAD(P)-binding" evidence="1">
    <location>
        <begin position="7"/>
        <end position="158"/>
    </location>
</feature>
<reference evidence="3" key="1">
    <citation type="submission" date="2016-10" db="EMBL/GenBank/DDBJ databases">
        <authorList>
            <person name="Varghese N."/>
            <person name="Submissions S."/>
        </authorList>
    </citation>
    <scope>NUCLEOTIDE SEQUENCE [LARGE SCALE GENOMIC DNA]</scope>
    <source>
        <strain evidence="3">DSM 25329</strain>
    </source>
</reference>
<dbReference type="CDD" id="cd05262">
    <property type="entry name" value="SDR_a7"/>
    <property type="match status" value="1"/>
</dbReference>
<name>A0A1G7PN86_9BACT</name>
<protein>
    <submittedName>
        <fullName evidence="2">Nucleoside-diphosphate-sugar epimerase</fullName>
    </submittedName>
</protein>
<keyword evidence="3" id="KW-1185">Reference proteome</keyword>
<sequence length="299" mass="31306">MRVFLTGASGFVGSAILNELLKHGHEVLGLVRSDNAVAQLKAAGATPLQGDVNDPEILRRGVADSDAVIHTAFNHDFSQFKASCEADRKIIETLGDALAGSDKPLVVTTGMGLLRYDRPVTEDDALNVQSDQIPRAATDEAANAVATKGVDVYLVRLPPSVHGAGDHGFVPIIIGMAKEKGESAYVGDGSNQWPAVHRLDAAVLYRLVVEKRPALKVLHAAAEEGVPFREIAGAIGTGLGLPVVSKTGDAATAHFTWFEHFAAIGCVASSAKTRAALGWEATAPDLLTDIAAAGYLSDL</sequence>
<dbReference type="PANTHER" id="PTHR48079:SF9">
    <property type="entry name" value="PUTATIVE-RELATED"/>
    <property type="match status" value="1"/>
</dbReference>
<dbReference type="SUPFAM" id="SSF51735">
    <property type="entry name" value="NAD(P)-binding Rossmann-fold domains"/>
    <property type="match status" value="1"/>
</dbReference>
<dbReference type="STRING" id="659014.SAMN04487996_11369"/>
<dbReference type="InterPro" id="IPR036291">
    <property type="entry name" value="NAD(P)-bd_dom_sf"/>
</dbReference>
<dbReference type="OrthoDB" id="9807212at2"/>
<evidence type="ECO:0000313" key="3">
    <source>
        <dbReference type="Proteomes" id="UP000198748"/>
    </source>
</evidence>
<dbReference type="GO" id="GO:0004029">
    <property type="term" value="F:aldehyde dehydrogenase (NAD+) activity"/>
    <property type="evidence" value="ECO:0007669"/>
    <property type="project" value="TreeGrafter"/>
</dbReference>
<dbReference type="PANTHER" id="PTHR48079">
    <property type="entry name" value="PROTEIN YEEZ"/>
    <property type="match status" value="1"/>
</dbReference>
<evidence type="ECO:0000313" key="2">
    <source>
        <dbReference type="EMBL" id="SDF87654.1"/>
    </source>
</evidence>
<dbReference type="Gene3D" id="3.40.50.720">
    <property type="entry name" value="NAD(P)-binding Rossmann-like Domain"/>
    <property type="match status" value="1"/>
</dbReference>
<gene>
    <name evidence="2" type="ORF">SAMN04487996_11369</name>
</gene>
<dbReference type="InterPro" id="IPR016040">
    <property type="entry name" value="NAD(P)-bd_dom"/>
</dbReference>
<dbReference type="RefSeq" id="WP_090154435.1">
    <property type="nucleotide sequence ID" value="NZ_FNAN01000013.1"/>
</dbReference>
<proteinExistence type="predicted"/>
<accession>A0A1G7PN86</accession>
<dbReference type="EMBL" id="FNAN01000013">
    <property type="protein sequence ID" value="SDF87654.1"/>
    <property type="molecule type" value="Genomic_DNA"/>
</dbReference>
<evidence type="ECO:0000259" key="1">
    <source>
        <dbReference type="Pfam" id="PF13460"/>
    </source>
</evidence>
<organism evidence="2 3">
    <name type="scientific">Dyadobacter soli</name>
    <dbReference type="NCBI Taxonomy" id="659014"/>
    <lineage>
        <taxon>Bacteria</taxon>
        <taxon>Pseudomonadati</taxon>
        <taxon>Bacteroidota</taxon>
        <taxon>Cytophagia</taxon>
        <taxon>Cytophagales</taxon>
        <taxon>Spirosomataceae</taxon>
        <taxon>Dyadobacter</taxon>
    </lineage>
</organism>